<organism evidence="3 4">
    <name type="scientific">Orbilia javanica</name>
    <dbReference type="NCBI Taxonomy" id="47235"/>
    <lineage>
        <taxon>Eukaryota</taxon>
        <taxon>Fungi</taxon>
        <taxon>Dikarya</taxon>
        <taxon>Ascomycota</taxon>
        <taxon>Pezizomycotina</taxon>
        <taxon>Orbiliomycetes</taxon>
        <taxon>Orbiliales</taxon>
        <taxon>Orbiliaceae</taxon>
        <taxon>Orbilia</taxon>
    </lineage>
</organism>
<evidence type="ECO:0000313" key="4">
    <source>
        <dbReference type="Proteomes" id="UP001313282"/>
    </source>
</evidence>
<sequence>MLSSKLLPIFLLAITALAADLPALAHPPQKRGLKTFTLAKRQGSGNSVGIGSSCASITGNPEDIICEISGENVSCAPVCCQRNGAFVDGCPAGDQCVFEGDKLKCCPIGKTCGPRPTECANYGVASTRNGLAICPSATPTCTTRDGGAIACTGEGPAVVATATPTASGRLARPNVPEITGTEEASSPAVTSSAASSDEEEGSTMMETEPATSMPSASRGDTPSGTMNLPESATPTDEGRAAGGSDVGSSASSVVCDNVFGIIVATVIALGLFL</sequence>
<feature type="region of interest" description="Disordered" evidence="1">
    <location>
        <begin position="162"/>
        <end position="247"/>
    </location>
</feature>
<evidence type="ECO:0000313" key="3">
    <source>
        <dbReference type="EMBL" id="KAK6329980.1"/>
    </source>
</evidence>
<dbReference type="Proteomes" id="UP001313282">
    <property type="component" value="Unassembled WGS sequence"/>
</dbReference>
<dbReference type="EMBL" id="JAVHNR010000012">
    <property type="protein sequence ID" value="KAK6329980.1"/>
    <property type="molecule type" value="Genomic_DNA"/>
</dbReference>
<dbReference type="AlphaFoldDB" id="A0AAN8MP88"/>
<evidence type="ECO:0000256" key="1">
    <source>
        <dbReference type="SAM" id="MobiDB-lite"/>
    </source>
</evidence>
<keyword evidence="4" id="KW-1185">Reference proteome</keyword>
<name>A0AAN8MP88_9PEZI</name>
<protein>
    <submittedName>
        <fullName evidence="3">Uncharacterized protein</fullName>
    </submittedName>
</protein>
<keyword evidence="2" id="KW-0732">Signal</keyword>
<evidence type="ECO:0000256" key="2">
    <source>
        <dbReference type="SAM" id="SignalP"/>
    </source>
</evidence>
<comment type="caution">
    <text evidence="3">The sequence shown here is derived from an EMBL/GenBank/DDBJ whole genome shotgun (WGS) entry which is preliminary data.</text>
</comment>
<feature type="compositionally biased region" description="Polar residues" evidence="1">
    <location>
        <begin position="209"/>
        <end position="234"/>
    </location>
</feature>
<feature type="chain" id="PRO_5043048155" evidence="2">
    <location>
        <begin position="26"/>
        <end position="273"/>
    </location>
</feature>
<reference evidence="3 4" key="1">
    <citation type="submission" date="2019-10" db="EMBL/GenBank/DDBJ databases">
        <authorList>
            <person name="Palmer J.M."/>
        </authorList>
    </citation>
    <scope>NUCLEOTIDE SEQUENCE [LARGE SCALE GENOMIC DNA]</scope>
    <source>
        <strain evidence="3 4">TWF718</strain>
    </source>
</reference>
<gene>
    <name evidence="3" type="ORF">TWF718_003407</name>
</gene>
<proteinExistence type="predicted"/>
<feature type="signal peptide" evidence="2">
    <location>
        <begin position="1"/>
        <end position="25"/>
    </location>
</feature>
<accession>A0AAN8MP88</accession>
<feature type="compositionally biased region" description="Low complexity" evidence="1">
    <location>
        <begin position="184"/>
        <end position="195"/>
    </location>
</feature>